<dbReference type="InterPro" id="IPR043502">
    <property type="entry name" value="DNA/RNA_pol_sf"/>
</dbReference>
<keyword evidence="4" id="KW-1185">Reference proteome</keyword>
<evidence type="ECO:0000256" key="1">
    <source>
        <dbReference type="SAM" id="MobiDB-lite"/>
    </source>
</evidence>
<dbReference type="PANTHER" id="PTHR47331">
    <property type="entry name" value="PHD-TYPE DOMAIN-CONTAINING PROTEIN"/>
    <property type="match status" value="1"/>
</dbReference>
<evidence type="ECO:0000259" key="2">
    <source>
        <dbReference type="PROSITE" id="PS50994"/>
    </source>
</evidence>
<feature type="region of interest" description="Disordered" evidence="1">
    <location>
        <begin position="318"/>
        <end position="341"/>
    </location>
</feature>
<dbReference type="Gene3D" id="3.30.420.10">
    <property type="entry name" value="Ribonuclease H-like superfamily/Ribonuclease H"/>
    <property type="match status" value="1"/>
</dbReference>
<name>A0AA47MK72_MERPO</name>
<dbReference type="InterPro" id="IPR012337">
    <property type="entry name" value="RNaseH-like_sf"/>
</dbReference>
<dbReference type="CDD" id="cd01644">
    <property type="entry name" value="RT_pepA17"/>
    <property type="match status" value="1"/>
</dbReference>
<feature type="region of interest" description="Disordered" evidence="1">
    <location>
        <begin position="1"/>
        <end position="26"/>
    </location>
</feature>
<dbReference type="Pfam" id="PF05380">
    <property type="entry name" value="Peptidase_A17"/>
    <property type="match status" value="1"/>
</dbReference>
<accession>A0AA47MK72</accession>
<dbReference type="PROSITE" id="PS50994">
    <property type="entry name" value="INTEGRASE"/>
    <property type="match status" value="1"/>
</dbReference>
<dbReference type="GO" id="GO:0003676">
    <property type="term" value="F:nucleic acid binding"/>
    <property type="evidence" value="ECO:0007669"/>
    <property type="project" value="InterPro"/>
</dbReference>
<dbReference type="InterPro" id="IPR040676">
    <property type="entry name" value="DUF5641"/>
</dbReference>
<dbReference type="Proteomes" id="UP001174136">
    <property type="component" value="Unassembled WGS sequence"/>
</dbReference>
<dbReference type="EMBL" id="JAOPHQ010003729">
    <property type="protein sequence ID" value="KAK0141853.1"/>
    <property type="molecule type" value="Genomic_DNA"/>
</dbReference>
<feature type="compositionally biased region" description="Basic and acidic residues" evidence="1">
    <location>
        <begin position="319"/>
        <end position="333"/>
    </location>
</feature>
<dbReference type="InterPro" id="IPR005312">
    <property type="entry name" value="DUF1759"/>
</dbReference>
<dbReference type="GO" id="GO:0015074">
    <property type="term" value="P:DNA integration"/>
    <property type="evidence" value="ECO:0007669"/>
    <property type="project" value="InterPro"/>
</dbReference>
<dbReference type="SUPFAM" id="SSF56672">
    <property type="entry name" value="DNA/RNA polymerases"/>
    <property type="match status" value="1"/>
</dbReference>
<evidence type="ECO:0000313" key="4">
    <source>
        <dbReference type="Proteomes" id="UP001174136"/>
    </source>
</evidence>
<protein>
    <recommendedName>
        <fullName evidence="2">Integrase catalytic domain-containing protein</fullName>
    </recommendedName>
</protein>
<sequence length="1605" mass="183139">MEAEKARQKARFVAESSARKRRLEERRKEVERLEELKRHNAAQARLQVYSGVELEDHPALASVDEQGSCVISFVPLQGRVPSIRSSLPHPQGLSHSAAVPQPDILATAPGATNDLVKMLAEAITANRIPIPEPAIFFGDPLQYTDWRMSFHTLIGRKNLPAQEKLFFLRKYVGGLAKRAIDGYSILGTEDAYRAAWGILDDRFGNPFIVGKAYRDKIQSWHKIPSKDSKELQEFVDFLVSVETAMPYVQGLQTLNDCVENQRIVIKLPDWLSSRWNRTATVYQDERKAFPDFKYFVNFLSKEARIACNPITSLQALRPAELERPRQGDSDPKLQRNSNSTAKTFTTSSMFVRNVTNVIQPVCIKIGRETQDPELTKRSPKGAKGLQEEGLSNPMGVWRRKQAISNRVIQKRENTHTSSIVPVYVSTTANPEEEILVYALLDTQSDTTFILKDIADQLHVKQDPVRLKISTVTSITKVVSSHKLYGLQVRGLMADERIKLPVTYTRVYIPANKSDIPTCKTAKGWPHLEHLADEMPPELDCEVGLLIGYNCPQVLLPRNVVSGKEGQPFAQKSILGWSIIGYSNFDGDFEDEIGVSHRIISREVYPTTQPPLGFKSEVHFVRQTTVKEILTPEDMIKIFESDFTERTGEDIAISQEDLRFLDKLKQGIKQKNDGHLEMPLPFKEERPMLPNNKACAEIRLQCLKRRFRKDEQYYKDYITFMADIIARGDAERVPEREVGRQPVWYIPHHGVYHPQKPGKIRVVFDCSARYHGTYLNEHLLTGPDLTNTLVGVLCRFRKGQVAIMCDVERMFHQFHVTQGDQDYLRFLWWEEGELEAQPSLFRMRVHLFGAASSPGCANFGLKHIAAQGEGKFSQATVRFMQRNFYVDDGLTSVETESDAIQLVREARDLCKTGNLHLHKLISNSKQVLASLPQEECAEGAADFDLALGEYKVERALGVQWCVASDTFQFRVTVKENPFTRRGVLSTVASIFDPLGFVAPFILIGKRILQTMCKDKVGWDEPLPDYLKPHWEAWLQDLLDLSAIKISRCHVPPTFKDVQCHELHNFSDASTTGYGVCFYLRTVTLSEEGKVGVSDSDPELKKAQVYTTKVTEQTSLVDRLQRFSDWSRMVKAIARLKRCARNMKESKERSECTTVDERKDAEQFIIRLVQEEVFKEEIKALKQRKEVKSNQCSRLHKLSPFVDDQNVLRVGGRLTHAALHPYVKHPAILPKGHHVSRLLVKHFHERISHQGRGMTMNEIRSNGIWILGCSSEVSSVIYKCVKCRKYRRCVQEQIMADLPPERLEPTPPFTYSGMDCFGPFYVKDGRKELKRYGLLFTCMCSRAVHIEVLDDLSSDAFLNTLRCFISIRGNVSQLHSDQGTNFVGAKREFMELMKGFTQERVKELGCRFILNPPSSSHMGGVWERQIRTVRSVLTAILDQSARTLDSSSLRTFMYEAMAIVNSRPLTSEHLNDPLAPEPLTPNHILTMKSEIIAPPPGEFSRNDLYLKKRWKRVQFLANEFWTRWKKEYLLNLQQRSKWNKNRRDTKVNDIVLLQNDLAPRNDWKIAKVVEVFPGSDGRVRKVKLLVSDATLDSKGPIHKTVPLLESD</sequence>
<proteinExistence type="predicted"/>
<dbReference type="Pfam" id="PF18701">
    <property type="entry name" value="DUF5641"/>
    <property type="match status" value="1"/>
</dbReference>
<comment type="caution">
    <text evidence="3">The sequence shown here is derived from an EMBL/GenBank/DDBJ whole genome shotgun (WGS) entry which is preliminary data.</text>
</comment>
<feature type="domain" description="Integrase catalytic" evidence="2">
    <location>
        <begin position="1301"/>
        <end position="1482"/>
    </location>
</feature>
<dbReference type="SUPFAM" id="SSF53098">
    <property type="entry name" value="Ribonuclease H-like"/>
    <property type="match status" value="1"/>
</dbReference>
<gene>
    <name evidence="3" type="ORF">N1851_020484</name>
</gene>
<dbReference type="InterPro" id="IPR036397">
    <property type="entry name" value="RNaseH_sf"/>
</dbReference>
<dbReference type="PANTHER" id="PTHR47331:SF5">
    <property type="entry name" value="RIBONUCLEASE H"/>
    <property type="match status" value="1"/>
</dbReference>
<evidence type="ECO:0000313" key="3">
    <source>
        <dbReference type="EMBL" id="KAK0141853.1"/>
    </source>
</evidence>
<organism evidence="3 4">
    <name type="scientific">Merluccius polli</name>
    <name type="common">Benguela hake</name>
    <name type="synonym">Merluccius cadenati</name>
    <dbReference type="NCBI Taxonomy" id="89951"/>
    <lineage>
        <taxon>Eukaryota</taxon>
        <taxon>Metazoa</taxon>
        <taxon>Chordata</taxon>
        <taxon>Craniata</taxon>
        <taxon>Vertebrata</taxon>
        <taxon>Euteleostomi</taxon>
        <taxon>Actinopterygii</taxon>
        <taxon>Neopterygii</taxon>
        <taxon>Teleostei</taxon>
        <taxon>Neoteleostei</taxon>
        <taxon>Acanthomorphata</taxon>
        <taxon>Zeiogadaria</taxon>
        <taxon>Gadariae</taxon>
        <taxon>Gadiformes</taxon>
        <taxon>Gadoidei</taxon>
        <taxon>Merlucciidae</taxon>
        <taxon>Merluccius</taxon>
    </lineage>
</organism>
<reference evidence="3" key="1">
    <citation type="journal article" date="2023" name="Front. Mar. Sci.">
        <title>A new Merluccius polli reference genome to investigate the effects of global change in West African waters.</title>
        <authorList>
            <person name="Mateo J.L."/>
            <person name="Blanco-Fernandez C."/>
            <person name="Garcia-Vazquez E."/>
            <person name="Machado-Schiaffino G."/>
        </authorList>
    </citation>
    <scope>NUCLEOTIDE SEQUENCE</scope>
    <source>
        <strain evidence="3">C29</strain>
        <tissue evidence="3">Fin</tissue>
    </source>
</reference>
<dbReference type="Pfam" id="PF03564">
    <property type="entry name" value="DUF1759"/>
    <property type="match status" value="1"/>
</dbReference>
<dbReference type="InterPro" id="IPR008042">
    <property type="entry name" value="Retrotrans_Pao"/>
</dbReference>
<dbReference type="InterPro" id="IPR001584">
    <property type="entry name" value="Integrase_cat-core"/>
</dbReference>
<feature type="region of interest" description="Disordered" evidence="1">
    <location>
        <begin position="369"/>
        <end position="390"/>
    </location>
</feature>